<dbReference type="KEGG" id="flt:Sv326_0132"/>
<dbReference type="EMBL" id="CP058998">
    <property type="protein sequence ID" value="QLJ52307.1"/>
    <property type="molecule type" value="Genomic_DNA"/>
</dbReference>
<reference evidence="2" key="1">
    <citation type="submission" date="2020-07" db="EMBL/GenBank/DDBJ databases">
        <title>Metabolic diversity and evolutionary history of the archaeal phylum ###Micrarchaeota### uncovered from a freshwater lake metagenome.</title>
        <authorList>
            <person name="Kadnikov V.V."/>
            <person name="Savvichev A.S."/>
            <person name="Mardanov A.V."/>
            <person name="Beletsky A.V."/>
            <person name="Chupakov A.V."/>
            <person name="Kokryatskaya N.M."/>
            <person name="Pimenov N.V."/>
            <person name="Ravin N.V."/>
        </authorList>
    </citation>
    <scope>NUCLEOTIDE SEQUENCE [LARGE SCALE GENOMIC DNA]</scope>
</reference>
<dbReference type="AlphaFoldDB" id="A0A7D5XPA8"/>
<organism evidence="1 2">
    <name type="scientific">Fermentimicrarchaeum limneticum</name>
    <dbReference type="NCBI Taxonomy" id="2795018"/>
    <lineage>
        <taxon>Archaea</taxon>
        <taxon>Candidatus Micrarchaeota</taxon>
        <taxon>Candidatus Fermentimicrarchaeales</taxon>
        <taxon>Candidatus Fermentimicrarchaeaceae</taxon>
        <taxon>Candidatus Fermentimicrarchaeum</taxon>
    </lineage>
</organism>
<sequence>MQNLSMPVTKRAETESGFMAPVVEPFSKVAKRVDEKQTFADIALSLVRITDLNNDLGKLKEVRDKELQNIAKQLREAAKKVGTPEFQRDIDIFTEHLKENNPLLKSFVSGNLESIQNFLRKNGYFFEAFPLESNKDGYVKFAYAHGEENDKLREVTNEAGVRVTKRVYDIYGTTFPSSYLAIIPHLIRKDEHEVVSLIHQQELDVLKDKLTHVKKVSEGGKPDYEKLFSGHFFTDGRDVLPKEVYKKLDSKLVEEGLKNLFASNENYSEQKVIDFANKIRETTGHDDKFLEVKLLTLRMLFKASQTYDFNSQESVDSFKNAFTEMHKVHEGRHSKNKAWGIEISAADDERTAYLDMINSNQHKLTGIPFLTLSMNLTGYASAMEEKPQRQTYAHPSIAESKNFIECHQKAGWDITVDMARQAAEMCGIKGYPEKYLTDGDKQSILSLGRLDEGEIKGIALSLESSLLYSHKL</sequence>
<dbReference type="Proteomes" id="UP000510821">
    <property type="component" value="Chromosome"/>
</dbReference>
<proteinExistence type="predicted"/>
<gene>
    <name evidence="1" type="ORF">Sv326_0132</name>
</gene>
<evidence type="ECO:0000313" key="1">
    <source>
        <dbReference type="EMBL" id="QLJ52307.1"/>
    </source>
</evidence>
<evidence type="ECO:0000313" key="2">
    <source>
        <dbReference type="Proteomes" id="UP000510821"/>
    </source>
</evidence>
<accession>A0A7D5XPA8</accession>
<name>A0A7D5XPA8_FERL1</name>
<protein>
    <submittedName>
        <fullName evidence="1">Uncharacterized protein</fullName>
    </submittedName>
</protein>